<reference evidence="2 3" key="1">
    <citation type="submission" date="2020-05" db="EMBL/GenBank/DDBJ databases">
        <title>WGS assembly of Panicum virgatum.</title>
        <authorList>
            <person name="Lovell J.T."/>
            <person name="Jenkins J."/>
            <person name="Shu S."/>
            <person name="Juenger T.E."/>
            <person name="Schmutz J."/>
        </authorList>
    </citation>
    <scope>NUCLEOTIDE SEQUENCE [LARGE SCALE GENOMIC DNA]</scope>
    <source>
        <strain evidence="3">cv. AP13</strain>
    </source>
</reference>
<dbReference type="EMBL" id="CM029053">
    <property type="protein sequence ID" value="KAG2550393.1"/>
    <property type="molecule type" value="Genomic_DNA"/>
</dbReference>
<organism evidence="2 3">
    <name type="scientific">Panicum virgatum</name>
    <name type="common">Blackwell switchgrass</name>
    <dbReference type="NCBI Taxonomy" id="38727"/>
    <lineage>
        <taxon>Eukaryota</taxon>
        <taxon>Viridiplantae</taxon>
        <taxon>Streptophyta</taxon>
        <taxon>Embryophyta</taxon>
        <taxon>Tracheophyta</taxon>
        <taxon>Spermatophyta</taxon>
        <taxon>Magnoliopsida</taxon>
        <taxon>Liliopsida</taxon>
        <taxon>Poales</taxon>
        <taxon>Poaceae</taxon>
        <taxon>PACMAD clade</taxon>
        <taxon>Panicoideae</taxon>
        <taxon>Panicodae</taxon>
        <taxon>Paniceae</taxon>
        <taxon>Panicinae</taxon>
        <taxon>Panicum</taxon>
        <taxon>Panicum sect. Hiantes</taxon>
    </lineage>
</organism>
<feature type="compositionally biased region" description="Basic residues" evidence="1">
    <location>
        <begin position="66"/>
        <end position="82"/>
    </location>
</feature>
<evidence type="ECO:0000313" key="3">
    <source>
        <dbReference type="Proteomes" id="UP000823388"/>
    </source>
</evidence>
<name>A0A8T0NMC5_PANVG</name>
<accession>A0A8T0NMC5</accession>
<comment type="caution">
    <text evidence="2">The sequence shown here is derived from an EMBL/GenBank/DDBJ whole genome shotgun (WGS) entry which is preliminary data.</text>
</comment>
<feature type="compositionally biased region" description="Pro residues" evidence="1">
    <location>
        <begin position="202"/>
        <end position="226"/>
    </location>
</feature>
<keyword evidence="3" id="KW-1185">Reference proteome</keyword>
<feature type="compositionally biased region" description="Low complexity" evidence="1">
    <location>
        <begin position="251"/>
        <end position="271"/>
    </location>
</feature>
<evidence type="ECO:0000256" key="1">
    <source>
        <dbReference type="SAM" id="MobiDB-lite"/>
    </source>
</evidence>
<feature type="compositionally biased region" description="Basic and acidic residues" evidence="1">
    <location>
        <begin position="21"/>
        <end position="31"/>
    </location>
</feature>
<feature type="region of interest" description="Disordered" evidence="1">
    <location>
        <begin position="15"/>
        <end position="38"/>
    </location>
</feature>
<feature type="compositionally biased region" description="Basic residues" evidence="1">
    <location>
        <begin position="152"/>
        <end position="162"/>
    </location>
</feature>
<feature type="compositionally biased region" description="Low complexity" evidence="1">
    <location>
        <begin position="191"/>
        <end position="201"/>
    </location>
</feature>
<feature type="region of interest" description="Disordered" evidence="1">
    <location>
        <begin position="59"/>
        <end position="312"/>
    </location>
</feature>
<sequence>MAPPSLVQQMDMVFTWRNPRRRDGLQDDAPSRENAALGRRCHHFQQEADETFARRIPSLAACPHPGKPRKSSRGQRHHRATTRHGQLAPSHAAPPSVARPHELPHRSSLPHTAAHGQPQPQPEQARRTRRSRPAGLVAPPHPRLRGPACAHAGRRTSTRRSRLHEPAPACTGRRVPPCTSERRTGAPCRLAEPARTQAARAAPPPRGFPPLAPSRAPPKCLTPPWPHQQQAAPCPAAKTRSGGCRSGQGDAGSAPSQAGSAPSQAGSSVPATSSSALAARAPTFTNSREEKNSLPPPSLPSAGIPALSSGGGRFGRRWGRAWRRRVRRHRSRPRRATRGQVVAPGHQLLSSHTLETKQVGEPFNLCLLVRWPVLTLREKDKSSVHILLF</sequence>
<evidence type="ECO:0000313" key="2">
    <source>
        <dbReference type="EMBL" id="KAG2550393.1"/>
    </source>
</evidence>
<dbReference type="AlphaFoldDB" id="A0A8T0NMC5"/>
<feature type="compositionally biased region" description="Low complexity" evidence="1">
    <location>
        <begin position="227"/>
        <end position="237"/>
    </location>
</feature>
<protein>
    <submittedName>
        <fullName evidence="2">Uncharacterized protein</fullName>
    </submittedName>
</protein>
<proteinExistence type="predicted"/>
<gene>
    <name evidence="2" type="ORF">PVAP13_9KG344000</name>
</gene>
<dbReference type="Proteomes" id="UP000823388">
    <property type="component" value="Chromosome 9K"/>
</dbReference>